<dbReference type="Pfam" id="PF11351">
    <property type="entry name" value="GTA_holin_3TM"/>
    <property type="match status" value="1"/>
</dbReference>
<dbReference type="Proteomes" id="UP000002275">
    <property type="component" value="Chromosome I"/>
</dbReference>
<dbReference type="InterPro" id="IPR021497">
    <property type="entry name" value="GTA_holin_3TM"/>
</dbReference>
<dbReference type="EMBL" id="AE016795">
    <property type="protein sequence ID" value="AAO08644.1"/>
    <property type="molecule type" value="Genomic_DNA"/>
</dbReference>
<gene>
    <name evidence="2" type="ordered locus">VV1_0105</name>
</gene>
<organism evidence="2 3">
    <name type="scientific">Vibrio vulnificus (strain CMCP6)</name>
    <dbReference type="NCBI Taxonomy" id="216895"/>
    <lineage>
        <taxon>Bacteria</taxon>
        <taxon>Pseudomonadati</taxon>
        <taxon>Pseudomonadota</taxon>
        <taxon>Gammaproteobacteria</taxon>
        <taxon>Vibrionales</taxon>
        <taxon>Vibrionaceae</taxon>
        <taxon>Vibrio</taxon>
    </lineage>
</organism>
<dbReference type="AlphaFoldDB" id="A0A3Q0L1A3"/>
<keyword evidence="1" id="KW-1133">Transmembrane helix</keyword>
<proteinExistence type="predicted"/>
<reference evidence="2 3" key="3">
    <citation type="journal article" date="2011" name="Mol. Syst. Biol.">
        <title>Integrative genome-scale metabolic analysis of Vibrio vulnificus for drug targeting and discovery.</title>
        <authorList>
            <person name="Kim H.U."/>
            <person name="Kim S.Y."/>
            <person name="Jeong H."/>
            <person name="Kim T.Y."/>
            <person name="Kim J.J."/>
            <person name="Choy H.E."/>
            <person name="Yi K.Y."/>
            <person name="Rhee J.H."/>
            <person name="Lee S.Y."/>
        </authorList>
    </citation>
    <scope>NUCLEOTIDE SEQUENCE [LARGE SCALE GENOMIC DNA]</scope>
    <source>
        <strain evidence="2 3">CMCP6</strain>
    </source>
</reference>
<dbReference type="KEGG" id="vvu:VV1_0105"/>
<protein>
    <recommendedName>
        <fullName evidence="4">Holin of 3TMs, for gene-transfer release</fullName>
    </recommendedName>
</protein>
<name>A0A3Q0L1A3_VIBVU</name>
<evidence type="ECO:0000313" key="3">
    <source>
        <dbReference type="Proteomes" id="UP000002275"/>
    </source>
</evidence>
<sequence>MWDKVKSLIGGAAPLVGSLVGGPAGASVGALIAETLGVENSAEAIEAELVRNPDALVKIKQMESEERVRLRELSYQQAELESAERKLVITEQHKLMVAELNSDDAYVRRWRPTFGYAVCLAWTSLFFGIAGLMLFHPEFTEQAFTGAAKLTALFSVALTVLGLNIHKRSQDKQVSAGIAPAGVLGGIASALRGGGNVR</sequence>
<reference evidence="2 3" key="2">
    <citation type="journal article" date="2003" name="Infect. Immun.">
        <title>Characterization and pathogenic significance of Vibrio vulnificus antigens preferentially expressed in septicemic patients.</title>
        <authorList>
            <person name="Kim Y.R."/>
            <person name="Lee S.E."/>
            <person name="Kim C.M."/>
            <person name="Kim S.Y."/>
            <person name="Shin E.K."/>
            <person name="Shin D.H."/>
            <person name="Chung S.S."/>
            <person name="Choy H.E."/>
            <person name="Progulske-Fox A."/>
            <person name="Hillman J.D."/>
            <person name="Handfield M."/>
            <person name="Rhee J.H."/>
        </authorList>
    </citation>
    <scope>NUCLEOTIDE SEQUENCE [LARGE SCALE GENOMIC DNA]</scope>
    <source>
        <strain evidence="2 3">CMCP6</strain>
    </source>
</reference>
<reference evidence="3" key="1">
    <citation type="submission" date="2002-12" db="EMBL/GenBank/DDBJ databases">
        <title>Complete genome sequence of Vibrio vulnificus CMCP6.</title>
        <authorList>
            <person name="Rhee J.H."/>
            <person name="Kim S.Y."/>
            <person name="Chung S.S."/>
            <person name="Kim J.J."/>
            <person name="Moon Y.H."/>
            <person name="Jeong H."/>
            <person name="Choy H.E."/>
        </authorList>
    </citation>
    <scope>NUCLEOTIDE SEQUENCE [LARGE SCALE GENOMIC DNA]</scope>
    <source>
        <strain evidence="3">CMCP6</strain>
    </source>
</reference>
<feature type="transmembrane region" description="Helical" evidence="1">
    <location>
        <begin position="147"/>
        <end position="165"/>
    </location>
</feature>
<keyword evidence="1" id="KW-0812">Transmembrane</keyword>
<keyword evidence="1" id="KW-0472">Membrane</keyword>
<evidence type="ECO:0000313" key="2">
    <source>
        <dbReference type="EMBL" id="AAO08644.1"/>
    </source>
</evidence>
<accession>A0A3Q0L1A3</accession>
<evidence type="ECO:0000256" key="1">
    <source>
        <dbReference type="SAM" id="Phobius"/>
    </source>
</evidence>
<evidence type="ECO:0008006" key="4">
    <source>
        <dbReference type="Google" id="ProtNLM"/>
    </source>
</evidence>
<feature type="transmembrane region" description="Helical" evidence="1">
    <location>
        <begin position="114"/>
        <end position="135"/>
    </location>
</feature>
<dbReference type="RefSeq" id="WP_011078224.1">
    <property type="nucleotide sequence ID" value="NC_004459.3"/>
</dbReference>